<accession>A0A5C1AFD4</accession>
<evidence type="ECO:0000313" key="3">
    <source>
        <dbReference type="Proteomes" id="UP000324974"/>
    </source>
</evidence>
<dbReference type="KEGG" id="lrs:PX52LOC_03882"/>
<organism evidence="2 3">
    <name type="scientific">Limnoglobus roseus</name>
    <dbReference type="NCBI Taxonomy" id="2598579"/>
    <lineage>
        <taxon>Bacteria</taxon>
        <taxon>Pseudomonadati</taxon>
        <taxon>Planctomycetota</taxon>
        <taxon>Planctomycetia</taxon>
        <taxon>Gemmatales</taxon>
        <taxon>Gemmataceae</taxon>
        <taxon>Limnoglobus</taxon>
    </lineage>
</organism>
<evidence type="ECO:0000313" key="2">
    <source>
        <dbReference type="EMBL" id="QEL16907.1"/>
    </source>
</evidence>
<dbReference type="RefSeq" id="WP_149111576.1">
    <property type="nucleotide sequence ID" value="NZ_CP042425.1"/>
</dbReference>
<dbReference type="Proteomes" id="UP000324974">
    <property type="component" value="Chromosome"/>
</dbReference>
<reference evidence="3" key="1">
    <citation type="submission" date="2019-08" db="EMBL/GenBank/DDBJ databases">
        <title>Limnoglobus roseus gen. nov., sp. nov., a novel freshwater planctomycete with a giant genome from the family Gemmataceae.</title>
        <authorList>
            <person name="Kulichevskaya I.S."/>
            <person name="Naumoff D.G."/>
            <person name="Miroshnikov K."/>
            <person name="Ivanova A."/>
            <person name="Philippov D.A."/>
            <person name="Hakobyan A."/>
            <person name="Rijpstra I.C."/>
            <person name="Sinninghe Damste J.S."/>
            <person name="Liesack W."/>
            <person name="Dedysh S.N."/>
        </authorList>
    </citation>
    <scope>NUCLEOTIDE SEQUENCE [LARGE SCALE GENOMIC DNA]</scope>
    <source>
        <strain evidence="3">PX52</strain>
    </source>
</reference>
<sequence>MTTCNDLAAAETPEQRLDKYLDPHPHWNILEKWIAAPKNELYRRLLTRDQLKEIVLRGLWRASRKFDPSKGMTEFSYAWQCCTWRAKTVLGKRIKAAEQKPTPEPDYRSPQEQDDALHGFRRQPNSRLRLELPPNEGGGGLSGSPLLASLDEQEREFIELLYDNLFGHTQADAARLVGWGASKANASGRLTATLRRIRADLLARLRRRLQAGGPPRGWEQKVLRILRHYYSREELIAAILDGWSGEGHEDQMRAIDTAYDGGRPSEEINS</sequence>
<gene>
    <name evidence="2" type="ORF">PX52LOC_03882</name>
</gene>
<proteinExistence type="predicted"/>
<feature type="region of interest" description="Disordered" evidence="1">
    <location>
        <begin position="123"/>
        <end position="145"/>
    </location>
</feature>
<dbReference type="AlphaFoldDB" id="A0A5C1AFD4"/>
<dbReference type="EMBL" id="CP042425">
    <property type="protein sequence ID" value="QEL16907.1"/>
    <property type="molecule type" value="Genomic_DNA"/>
</dbReference>
<name>A0A5C1AFD4_9BACT</name>
<keyword evidence="3" id="KW-1185">Reference proteome</keyword>
<protein>
    <submittedName>
        <fullName evidence="2">Uncharacterized protein</fullName>
    </submittedName>
</protein>
<feature type="region of interest" description="Disordered" evidence="1">
    <location>
        <begin position="96"/>
        <end position="115"/>
    </location>
</feature>
<evidence type="ECO:0000256" key="1">
    <source>
        <dbReference type="SAM" id="MobiDB-lite"/>
    </source>
</evidence>